<name>G3JNG8_CORMM</name>
<keyword evidence="2" id="KW-1185">Reference proteome</keyword>
<dbReference type="EMBL" id="JH126404">
    <property type="protein sequence ID" value="EGX89987.1"/>
    <property type="molecule type" value="Genomic_DNA"/>
</dbReference>
<dbReference type="Gene3D" id="3.40.50.300">
    <property type="entry name" value="P-loop containing nucleotide triphosphate hydrolases"/>
    <property type="match status" value="1"/>
</dbReference>
<dbReference type="AlphaFoldDB" id="G3JNG8"/>
<dbReference type="InterPro" id="IPR027417">
    <property type="entry name" value="P-loop_NTPase"/>
</dbReference>
<reference evidence="1 2" key="1">
    <citation type="journal article" date="2011" name="Genome Biol.">
        <title>Genome sequence of the insect pathogenic fungus Cordyceps militaris, a valued traditional Chinese medicine.</title>
        <authorList>
            <person name="Zheng P."/>
            <person name="Xia Y."/>
            <person name="Xiao G."/>
            <person name="Xiong C."/>
            <person name="Hu X."/>
            <person name="Zhang S."/>
            <person name="Zheng H."/>
            <person name="Huang Y."/>
            <person name="Zhou Y."/>
            <person name="Wang S."/>
            <person name="Zhao G.P."/>
            <person name="Liu X."/>
            <person name="St Leger R.J."/>
            <person name="Wang C."/>
        </authorList>
    </citation>
    <scope>NUCLEOTIDE SEQUENCE [LARGE SCALE GENOMIC DNA]</scope>
    <source>
        <strain evidence="1 2">CM01</strain>
    </source>
</reference>
<dbReference type="RefSeq" id="XP_006673442.1">
    <property type="nucleotide sequence ID" value="XM_006673379.1"/>
</dbReference>
<evidence type="ECO:0000313" key="1">
    <source>
        <dbReference type="EMBL" id="EGX89987.1"/>
    </source>
</evidence>
<dbReference type="HOGENOM" id="CLU_823908_0_0_1"/>
<evidence type="ECO:0000313" key="2">
    <source>
        <dbReference type="Proteomes" id="UP000001610"/>
    </source>
</evidence>
<dbReference type="GeneID" id="18170249"/>
<gene>
    <name evidence="1" type="ORF">CCM_08241</name>
</gene>
<dbReference type="InParanoid" id="G3JNG8"/>
<accession>G3JNG8</accession>
<dbReference type="eggNOG" id="ENOG502SN6T">
    <property type="taxonomic scope" value="Eukaryota"/>
</dbReference>
<dbReference type="OrthoDB" id="5150140at2759"/>
<dbReference type="VEuPathDB" id="FungiDB:CCM_08241"/>
<organism evidence="1 2">
    <name type="scientific">Cordyceps militaris (strain CM01)</name>
    <name type="common">Caterpillar fungus</name>
    <dbReference type="NCBI Taxonomy" id="983644"/>
    <lineage>
        <taxon>Eukaryota</taxon>
        <taxon>Fungi</taxon>
        <taxon>Dikarya</taxon>
        <taxon>Ascomycota</taxon>
        <taxon>Pezizomycotina</taxon>
        <taxon>Sordariomycetes</taxon>
        <taxon>Hypocreomycetidae</taxon>
        <taxon>Hypocreales</taxon>
        <taxon>Cordycipitaceae</taxon>
        <taxon>Cordyceps</taxon>
    </lineage>
</organism>
<proteinExistence type="predicted"/>
<dbReference type="SUPFAM" id="SSF52540">
    <property type="entry name" value="P-loop containing nucleoside triphosphate hydrolases"/>
    <property type="match status" value="1"/>
</dbReference>
<sequence>MPHQLSIPPCVLTPAHPHHLPPIQKPLRINIEGPTPAGPELADLTYRTLYGKAPVLDTDLVVRDEYLGWIRRPVPLRHIDYYGVTFDHLVREDDADPEVLQINILEMDDDGDPLQYAGVRILAVPRCCQKRNGKTDRKRVNNQVEMRKARSNGISWETIYKSIIYHNSGAGPQSETLIGLAPIHSRALGVITKPDALIPGSGSERDFISLARNQDVEFRLGWHVLRNRGTEADLEVWAFEQRDAAELQLLSSGAWAGLSLQNVGIKSLRGRLSKVLVGRFLLSCQVLSTSLSYLPEARNASRSLVCPETPFMNRECISSRLVKPFKPCYEEHSMLEQ</sequence>
<protein>
    <submittedName>
        <fullName evidence="1">Uncharacterized protein</fullName>
    </submittedName>
</protein>
<dbReference type="Proteomes" id="UP000001610">
    <property type="component" value="Unassembled WGS sequence"/>
</dbReference>
<dbReference type="KEGG" id="cmt:CCM_08241"/>
<dbReference type="STRING" id="983644.G3JNG8"/>